<accession>A0AAD3S3T8</accession>
<keyword evidence="5" id="KW-1185">Reference proteome</keyword>
<evidence type="ECO:0000313" key="5">
    <source>
        <dbReference type="Proteomes" id="UP001279734"/>
    </source>
</evidence>
<feature type="repeat" description="PPR" evidence="3">
    <location>
        <begin position="408"/>
        <end position="438"/>
    </location>
</feature>
<organism evidence="4 5">
    <name type="scientific">Nepenthes gracilis</name>
    <name type="common">Slender pitcher plant</name>
    <dbReference type="NCBI Taxonomy" id="150966"/>
    <lineage>
        <taxon>Eukaryota</taxon>
        <taxon>Viridiplantae</taxon>
        <taxon>Streptophyta</taxon>
        <taxon>Embryophyta</taxon>
        <taxon>Tracheophyta</taxon>
        <taxon>Spermatophyta</taxon>
        <taxon>Magnoliopsida</taxon>
        <taxon>eudicotyledons</taxon>
        <taxon>Gunneridae</taxon>
        <taxon>Pentapetalae</taxon>
        <taxon>Caryophyllales</taxon>
        <taxon>Nepenthaceae</taxon>
        <taxon>Nepenthes</taxon>
    </lineage>
</organism>
<evidence type="ECO:0000313" key="4">
    <source>
        <dbReference type="EMBL" id="GMH03873.1"/>
    </source>
</evidence>
<comment type="caution">
    <text evidence="4">The sequence shown here is derived from an EMBL/GenBank/DDBJ whole genome shotgun (WGS) entry which is preliminary data.</text>
</comment>
<dbReference type="AlphaFoldDB" id="A0AAD3S3T8"/>
<evidence type="ECO:0000256" key="2">
    <source>
        <dbReference type="ARBA" id="ARBA00022737"/>
    </source>
</evidence>
<gene>
    <name evidence="4" type="ORF">Nepgr_005712</name>
</gene>
<dbReference type="PANTHER" id="PTHR47941">
    <property type="entry name" value="PENTATRICOPEPTIDE REPEAT-CONTAINING PROTEIN 3, MITOCHONDRIAL"/>
    <property type="match status" value="1"/>
</dbReference>
<reference evidence="4" key="1">
    <citation type="submission" date="2023-05" db="EMBL/GenBank/DDBJ databases">
        <title>Nepenthes gracilis genome sequencing.</title>
        <authorList>
            <person name="Fukushima K."/>
        </authorList>
    </citation>
    <scope>NUCLEOTIDE SEQUENCE</scope>
    <source>
        <strain evidence="4">SING2019-196</strain>
    </source>
</reference>
<feature type="repeat" description="PPR" evidence="3">
    <location>
        <begin position="236"/>
        <end position="270"/>
    </location>
</feature>
<dbReference type="Pfam" id="PF13041">
    <property type="entry name" value="PPR_2"/>
    <property type="match status" value="3"/>
</dbReference>
<dbReference type="InterPro" id="IPR002885">
    <property type="entry name" value="PPR_rpt"/>
</dbReference>
<feature type="repeat" description="PPR" evidence="3">
    <location>
        <begin position="201"/>
        <end position="235"/>
    </location>
</feature>
<dbReference type="Pfam" id="PF01535">
    <property type="entry name" value="PPR"/>
    <property type="match status" value="3"/>
</dbReference>
<protein>
    <recommendedName>
        <fullName evidence="6">Pentatricopeptide repeat-containing protein</fullName>
    </recommendedName>
</protein>
<dbReference type="Proteomes" id="UP001279734">
    <property type="component" value="Unassembled WGS sequence"/>
</dbReference>
<name>A0AAD3S3T8_NEPGR</name>
<comment type="similarity">
    <text evidence="1">Belongs to the PPR family. P subfamily.</text>
</comment>
<evidence type="ECO:0000256" key="3">
    <source>
        <dbReference type="PROSITE-ProRule" id="PRU00708"/>
    </source>
</evidence>
<evidence type="ECO:0008006" key="6">
    <source>
        <dbReference type="Google" id="ProtNLM"/>
    </source>
</evidence>
<sequence>MVNVAARLAGRFKSVNGIVRELESIGCVTRVQTFLLFLRIFWHGSMYDMVFEAFEEMMRFGYMPNTFAHNVIIDVSFRIQRADLGLTILRNMPAPNFLSFNIALCNLCKLNDLNSIGVVIRSMMKTGYYPNVETLVMVLNCFSKKGRMAQAFQLVGLMVSLGNQVSVVVWSILIDGLCKRGRHVLAIYLLEKMIDTGCSPNVVTYTSLVKGLMESEMINDALRILNLMESRGCEVDLVLCNMLIDCFSKIGRYDEALGVFFGLRKHNIYPDSYTYSSLFSTLRLSGKFHLLPKVAGGSVIPADLVVCNSLISYFCKAGLATHAVKFYDSMLEKGFTPDKYTFAGLLNALCRAKIIDEAIKVYHGITMNHFDLDAHVHTMIIGGLIKAGKHHRAIHLFREAVTAKYPLDVVSYTVAIHGLVTGSRVEEAYNLYNQMKEGLYWILELVSEGPLGYSCCSWLNAEIHVLKKSYIVLAVDIGISMLLSWRRWSILKGLMQFSWDVPLISF</sequence>
<dbReference type="PROSITE" id="PS51375">
    <property type="entry name" value="PPR"/>
    <property type="match status" value="5"/>
</dbReference>
<feature type="repeat" description="PPR" evidence="3">
    <location>
        <begin position="303"/>
        <end position="337"/>
    </location>
</feature>
<dbReference type="NCBIfam" id="TIGR00756">
    <property type="entry name" value="PPR"/>
    <property type="match status" value="5"/>
</dbReference>
<dbReference type="Gene3D" id="1.25.40.10">
    <property type="entry name" value="Tetratricopeptide repeat domain"/>
    <property type="match status" value="5"/>
</dbReference>
<evidence type="ECO:0000256" key="1">
    <source>
        <dbReference type="ARBA" id="ARBA00007626"/>
    </source>
</evidence>
<dbReference type="EMBL" id="BSYO01000004">
    <property type="protein sequence ID" value="GMH03873.1"/>
    <property type="molecule type" value="Genomic_DNA"/>
</dbReference>
<feature type="repeat" description="PPR" evidence="3">
    <location>
        <begin position="166"/>
        <end position="200"/>
    </location>
</feature>
<dbReference type="InterPro" id="IPR011990">
    <property type="entry name" value="TPR-like_helical_dom_sf"/>
</dbReference>
<proteinExistence type="inferred from homology"/>
<keyword evidence="2" id="KW-0677">Repeat</keyword>